<dbReference type="EMBL" id="CP006850">
    <property type="protein sequence ID" value="AHH21195.1"/>
    <property type="molecule type" value="Genomic_DNA"/>
</dbReference>
<evidence type="ECO:0000256" key="5">
    <source>
        <dbReference type="ARBA" id="ARBA00023125"/>
    </source>
</evidence>
<dbReference type="HOGENOM" id="CLU_047691_22_1_11"/>
<keyword evidence="5" id="KW-0238">DNA-binding</keyword>
<dbReference type="InterPro" id="IPR052704">
    <property type="entry name" value="ECF_Sigma-70_Domain"/>
</dbReference>
<dbReference type="InterPro" id="IPR032710">
    <property type="entry name" value="NTF2-like_dom_sf"/>
</dbReference>
<evidence type="ECO:0000256" key="1">
    <source>
        <dbReference type="ARBA" id="ARBA00010641"/>
    </source>
</evidence>
<feature type="region of interest" description="Disordered" evidence="7">
    <location>
        <begin position="74"/>
        <end position="99"/>
    </location>
</feature>
<dbReference type="PANTHER" id="PTHR30173:SF43">
    <property type="entry name" value="ECF RNA POLYMERASE SIGMA FACTOR SIGI-RELATED"/>
    <property type="match status" value="1"/>
</dbReference>
<dbReference type="Gene3D" id="1.10.10.10">
    <property type="entry name" value="Winged helix-like DNA-binding domain superfamily/Winged helix DNA-binding domain"/>
    <property type="match status" value="1"/>
</dbReference>
<dbReference type="SUPFAM" id="SSF88659">
    <property type="entry name" value="Sigma3 and sigma4 domains of RNA polymerase sigma factors"/>
    <property type="match status" value="1"/>
</dbReference>
<dbReference type="SUPFAM" id="SSF88946">
    <property type="entry name" value="Sigma2 domain of RNA polymerase sigma factors"/>
    <property type="match status" value="1"/>
</dbReference>
<dbReference type="GO" id="GO:0006352">
    <property type="term" value="P:DNA-templated transcription initiation"/>
    <property type="evidence" value="ECO:0007669"/>
    <property type="project" value="InterPro"/>
</dbReference>
<keyword evidence="4" id="KW-0731">Sigma factor</keyword>
<dbReference type="NCBIfam" id="TIGR02937">
    <property type="entry name" value="sigma70-ECF"/>
    <property type="match status" value="1"/>
</dbReference>
<dbReference type="InterPro" id="IPR013249">
    <property type="entry name" value="RNA_pol_sigma70_r4_t2"/>
</dbReference>
<keyword evidence="11" id="KW-1185">Reference proteome</keyword>
<dbReference type="AlphaFoldDB" id="W5TP94"/>
<comment type="similarity">
    <text evidence="1">Belongs to the sigma-70 factor family. ECF subfamily.</text>
</comment>
<dbReference type="Pfam" id="PF04542">
    <property type="entry name" value="Sigma70_r2"/>
    <property type="match status" value="1"/>
</dbReference>
<dbReference type="InterPro" id="IPR013324">
    <property type="entry name" value="RNA_pol_sigma_r3/r4-like"/>
</dbReference>
<evidence type="ECO:0000259" key="9">
    <source>
        <dbReference type="Pfam" id="PF08281"/>
    </source>
</evidence>
<evidence type="ECO:0000256" key="3">
    <source>
        <dbReference type="ARBA" id="ARBA00023015"/>
    </source>
</evidence>
<comment type="subunit">
    <text evidence="2">Interacts transiently with the RNA polymerase catalytic core formed by RpoA, RpoB, RpoC and RpoZ (2 alpha, 1 beta, 1 beta' and 1 omega subunit) to form the RNA polymerase holoenzyme that can initiate transcription.</text>
</comment>
<dbReference type="InterPro" id="IPR007627">
    <property type="entry name" value="RNA_pol_sigma70_r2"/>
</dbReference>
<feature type="domain" description="RNA polymerase sigma-70 region 2" evidence="8">
    <location>
        <begin position="15"/>
        <end position="75"/>
    </location>
</feature>
<dbReference type="PATRIC" id="fig|1415166.3.peg.6606"/>
<dbReference type="Proteomes" id="UP000019150">
    <property type="component" value="Chromosome"/>
</dbReference>
<dbReference type="Pfam" id="PF08281">
    <property type="entry name" value="Sigma70_r4_2"/>
    <property type="match status" value="1"/>
</dbReference>
<keyword evidence="3" id="KW-0805">Transcription regulation</keyword>
<dbReference type="Gene3D" id="3.10.450.50">
    <property type="match status" value="1"/>
</dbReference>
<dbReference type="eggNOG" id="COG1595">
    <property type="taxonomic scope" value="Bacteria"/>
</dbReference>
<dbReference type="GO" id="GO:0003677">
    <property type="term" value="F:DNA binding"/>
    <property type="evidence" value="ECO:0007669"/>
    <property type="project" value="UniProtKB-KW"/>
</dbReference>
<evidence type="ECO:0000259" key="8">
    <source>
        <dbReference type="Pfam" id="PF04542"/>
    </source>
</evidence>
<dbReference type="InterPro" id="IPR013325">
    <property type="entry name" value="RNA_pol_sigma_r2"/>
</dbReference>
<keyword evidence="6" id="KW-0804">Transcription</keyword>
<organism evidence="10 11">
    <name type="scientific">Nocardia nova SH22a</name>
    <dbReference type="NCBI Taxonomy" id="1415166"/>
    <lineage>
        <taxon>Bacteria</taxon>
        <taxon>Bacillati</taxon>
        <taxon>Actinomycetota</taxon>
        <taxon>Actinomycetes</taxon>
        <taxon>Mycobacteriales</taxon>
        <taxon>Nocardiaceae</taxon>
        <taxon>Nocardia</taxon>
    </lineage>
</organism>
<dbReference type="InterPro" id="IPR014284">
    <property type="entry name" value="RNA_pol_sigma-70_dom"/>
</dbReference>
<evidence type="ECO:0000313" key="10">
    <source>
        <dbReference type="EMBL" id="AHH21195.1"/>
    </source>
</evidence>
<dbReference type="InterPro" id="IPR036388">
    <property type="entry name" value="WH-like_DNA-bd_sf"/>
</dbReference>
<dbReference type="STRING" id="1415166.NONO_c64250"/>
<accession>W5TP94</accession>
<evidence type="ECO:0000256" key="7">
    <source>
        <dbReference type="SAM" id="MobiDB-lite"/>
    </source>
</evidence>
<sequence length="286" mass="30930">MDERDAALSRLHEQRPRWQALAHRILGSAGEAEDAVQETWLRVHRSPPRSVGNLDAWLTTALAHTCLDLLRARRSRPEQPSGTELPDPLSVIADSGDGPEERAVLSDSLGLAMQVVLSRLDPPERIAFVLHDSFGVPFDRIAPLLDRTPAATRQLASRARRRIRAAPVPDHDRAAQRAVVDAFFTAARSGDFEALVGQLDPGITLRGDAGAGGGWEIHGPRDTATRALLFARPSSDVHPVLVNGGAGAVVRFEGRPGVLMGFTVTGGRIAEIDVYADRERVGGFFD</sequence>
<dbReference type="RefSeq" id="WP_051494854.1">
    <property type="nucleotide sequence ID" value="NZ_CP006850.1"/>
</dbReference>
<reference evidence="10 11" key="1">
    <citation type="journal article" date="2014" name="Appl. Environ. Microbiol.">
        <title>Insights into the Microbial Degradation of Rubber and Gutta-Percha by Analysis of the Complete Genome of Nocardia nova SH22a.</title>
        <authorList>
            <person name="Luo Q."/>
            <person name="Hiessl S."/>
            <person name="Poehlein A."/>
            <person name="Daniel R."/>
            <person name="Steinbuchel A."/>
        </authorList>
    </citation>
    <scope>NUCLEOTIDE SEQUENCE [LARGE SCALE GENOMIC DNA]</scope>
    <source>
        <strain evidence="10">SH22a</strain>
    </source>
</reference>
<protein>
    <submittedName>
        <fullName evidence="10">RNA polymerase sigma factor, sigma-70 family</fullName>
    </submittedName>
</protein>
<dbReference type="SUPFAM" id="SSF54427">
    <property type="entry name" value="NTF2-like"/>
    <property type="match status" value="1"/>
</dbReference>
<dbReference type="KEGG" id="nno:NONO_c64250"/>
<name>W5TP94_9NOCA</name>
<dbReference type="OrthoDB" id="3211555at2"/>
<evidence type="ECO:0000256" key="2">
    <source>
        <dbReference type="ARBA" id="ARBA00011344"/>
    </source>
</evidence>
<evidence type="ECO:0000256" key="4">
    <source>
        <dbReference type="ARBA" id="ARBA00023082"/>
    </source>
</evidence>
<proteinExistence type="inferred from homology"/>
<evidence type="ECO:0000313" key="11">
    <source>
        <dbReference type="Proteomes" id="UP000019150"/>
    </source>
</evidence>
<evidence type="ECO:0000256" key="6">
    <source>
        <dbReference type="ARBA" id="ARBA00023163"/>
    </source>
</evidence>
<dbReference type="GO" id="GO:0016987">
    <property type="term" value="F:sigma factor activity"/>
    <property type="evidence" value="ECO:0007669"/>
    <property type="project" value="UniProtKB-KW"/>
</dbReference>
<feature type="domain" description="RNA polymerase sigma factor 70 region 4 type 2" evidence="9">
    <location>
        <begin position="113"/>
        <end position="163"/>
    </location>
</feature>
<dbReference type="Gene3D" id="1.10.1740.10">
    <property type="match status" value="1"/>
</dbReference>
<gene>
    <name evidence="10" type="ORF">NONO_c64250</name>
</gene>
<dbReference type="PANTHER" id="PTHR30173">
    <property type="entry name" value="SIGMA 19 FACTOR"/>
    <property type="match status" value="1"/>
</dbReference>